<feature type="transmembrane region" description="Helical" evidence="1">
    <location>
        <begin position="92"/>
        <end position="111"/>
    </location>
</feature>
<dbReference type="EMBL" id="CP106735">
    <property type="protein sequence ID" value="UXX80408.1"/>
    <property type="molecule type" value="Genomic_DNA"/>
</dbReference>
<protein>
    <recommendedName>
        <fullName evidence="4">HTTM domain-containing protein</fullName>
    </recommendedName>
</protein>
<gene>
    <name evidence="2" type="ORF">N7E81_04755</name>
</gene>
<feature type="transmembrane region" description="Helical" evidence="1">
    <location>
        <begin position="186"/>
        <end position="208"/>
    </location>
</feature>
<proteinExistence type="predicted"/>
<dbReference type="RefSeq" id="WP_263052138.1">
    <property type="nucleotide sequence ID" value="NZ_CP106735.1"/>
</dbReference>
<keyword evidence="1" id="KW-0472">Membrane</keyword>
<feature type="transmembrane region" description="Helical" evidence="1">
    <location>
        <begin position="220"/>
        <end position="249"/>
    </location>
</feature>
<dbReference type="Proteomes" id="UP001062165">
    <property type="component" value="Chromosome"/>
</dbReference>
<evidence type="ECO:0000313" key="3">
    <source>
        <dbReference type="Proteomes" id="UP001062165"/>
    </source>
</evidence>
<reference evidence="2" key="1">
    <citation type="submission" date="2022-10" db="EMBL/GenBank/DDBJ databases">
        <title>Comparative genomics and taxonomic characterization of three novel marine species of genus Reichenbachiella exhibiting antioxidant and polysaccharide degradation activities.</title>
        <authorList>
            <person name="Muhammad N."/>
            <person name="Lee Y.-J."/>
            <person name="Ko J."/>
            <person name="Kim S.-G."/>
        </authorList>
    </citation>
    <scope>NUCLEOTIDE SEQUENCE</scope>
    <source>
        <strain evidence="2">Wsw4-B4</strain>
    </source>
</reference>
<keyword evidence="1" id="KW-0812">Transmembrane</keyword>
<organism evidence="2 3">
    <name type="scientific">Reichenbachiella carrageenanivorans</name>
    <dbReference type="NCBI Taxonomy" id="2979869"/>
    <lineage>
        <taxon>Bacteria</taxon>
        <taxon>Pseudomonadati</taxon>
        <taxon>Bacteroidota</taxon>
        <taxon>Cytophagia</taxon>
        <taxon>Cytophagales</taxon>
        <taxon>Reichenbachiellaceae</taxon>
        <taxon>Reichenbachiella</taxon>
    </lineage>
</organism>
<accession>A0ABY6D2R1</accession>
<sequence>MVTKKLSGSGQKIIFIMNNNTPANILLILRLLAIYLLVMRMDVWHQLYDGLPYLPFIDMLNLLPTLLFSSFVFLILIGGVSLITLNIEPKKASLVIGITLILLVASSMPLYSTSLLYTGCLFILCGMSGNSTWPFRIQLTLLYIGTAVNKALDLDWWNGLYMHHFSYEVFSSPYYQILDSSWLQDYFAIGLGIFTFMIEIILAVLILIPNKTRIAITFGMVFHTGMLIYTMGQLSWTYFFLICFSYWLIAEKNTLIVQIPRASKFCILLKKIDLFNSIRWSISDHFECYKGHQKAQNYVWITIMILTRHSTLFLSIFILLMISTRLTYWTQVLNYLMVNQ</sequence>
<feature type="transmembrane region" description="Helical" evidence="1">
    <location>
        <begin position="298"/>
        <end position="322"/>
    </location>
</feature>
<evidence type="ECO:0008006" key="4">
    <source>
        <dbReference type="Google" id="ProtNLM"/>
    </source>
</evidence>
<name>A0ABY6D2R1_9BACT</name>
<evidence type="ECO:0000256" key="1">
    <source>
        <dbReference type="SAM" id="Phobius"/>
    </source>
</evidence>
<evidence type="ECO:0000313" key="2">
    <source>
        <dbReference type="EMBL" id="UXX80408.1"/>
    </source>
</evidence>
<keyword evidence="3" id="KW-1185">Reference proteome</keyword>
<feature type="transmembrane region" description="Helical" evidence="1">
    <location>
        <begin position="21"/>
        <end position="39"/>
    </location>
</feature>
<keyword evidence="1" id="KW-1133">Transmembrane helix</keyword>
<feature type="transmembrane region" description="Helical" evidence="1">
    <location>
        <begin position="59"/>
        <end position="85"/>
    </location>
</feature>